<evidence type="ECO:0000256" key="6">
    <source>
        <dbReference type="ARBA" id="ARBA00047388"/>
    </source>
</evidence>
<organism evidence="9 10">
    <name type="scientific">Thraustotheca clavata</name>
    <dbReference type="NCBI Taxonomy" id="74557"/>
    <lineage>
        <taxon>Eukaryota</taxon>
        <taxon>Sar</taxon>
        <taxon>Stramenopiles</taxon>
        <taxon>Oomycota</taxon>
        <taxon>Saprolegniomycetes</taxon>
        <taxon>Saprolegniales</taxon>
        <taxon>Achlyaceae</taxon>
        <taxon>Thraustotheca</taxon>
    </lineage>
</organism>
<gene>
    <name evidence="9" type="ORF">THRCLA_09652</name>
</gene>
<proteinExistence type="inferred from homology"/>
<name>A0A1V9YV74_9STRA</name>
<dbReference type="EC" id="1.8.1.8" evidence="1"/>
<evidence type="ECO:0000259" key="8">
    <source>
        <dbReference type="PROSITE" id="PS51352"/>
    </source>
</evidence>
<keyword evidence="10" id="KW-1185">Reference proteome</keyword>
<keyword evidence="2" id="KW-0677">Repeat</keyword>
<comment type="catalytic activity">
    <reaction evidence="6">
        <text>[protein]-dithiol + NAD(+) = [protein]-disulfide + NADH + H(+)</text>
        <dbReference type="Rhea" id="RHEA:18749"/>
        <dbReference type="Rhea" id="RHEA-COMP:10593"/>
        <dbReference type="Rhea" id="RHEA-COMP:10594"/>
        <dbReference type="ChEBI" id="CHEBI:15378"/>
        <dbReference type="ChEBI" id="CHEBI:29950"/>
        <dbReference type="ChEBI" id="CHEBI:50058"/>
        <dbReference type="ChEBI" id="CHEBI:57540"/>
        <dbReference type="ChEBI" id="CHEBI:57945"/>
        <dbReference type="EC" id="1.8.1.8"/>
    </reaction>
</comment>
<dbReference type="InterPro" id="IPR036249">
    <property type="entry name" value="Thioredoxin-like_sf"/>
</dbReference>
<accession>A0A1V9YV74</accession>
<evidence type="ECO:0000313" key="9">
    <source>
        <dbReference type="EMBL" id="OQR89646.1"/>
    </source>
</evidence>
<protein>
    <recommendedName>
        <fullName evidence="1">protein-disulfide reductase</fullName>
        <ecNumber evidence="1">1.8.1.8</ecNumber>
    </recommendedName>
</protein>
<evidence type="ECO:0000256" key="5">
    <source>
        <dbReference type="ARBA" id="ARBA00025782"/>
    </source>
</evidence>
<dbReference type="GO" id="GO:0047134">
    <property type="term" value="F:protein-disulfide reductase [NAD(P)H] activity"/>
    <property type="evidence" value="ECO:0007669"/>
    <property type="project" value="UniProtKB-EC"/>
</dbReference>
<sequence length="608" mass="69371">MNKANRKLREIPRPNAGPMSIHVSIPLRPQERPTAFNEGFYSSILTEYATKYLEQLGAKSTRENINMVIANVPIDKCRVTPGWRSRGSIDDVLIIDTNSTARPSSRRELRFNTEQRLATNESHALLPRTDNIFGTDLEKKYRVGQVVMSFNDMKHRYLFPFNQIYKIPMVYDNQGFPVVKQTTTSRRVYKPSHIELSELYNPIQDLTFDLIKRMQEAFYRVIPFDMLNVRDQKDQQLVNHFLTSTSTLHLIGFLAHYIYWTVLRPLADQCTALLDEECPEYDRQNFTRTPLLSNAEIEMILVSLIEAFETLKSTINGAVRPKTTTQSSTPIMSLLMLSLRVSLATICRNTYPRWFNENAARLEPTLTMINEAIDKLLDPNQYYSHIGPLEATSDAINFTQTHAFKLQKRKVRIRGSFFSTSHKIQTILPEPSSGLPRRILTQSGGSSIAHYTSSDLPDTNMSTFVDLFGVQIQTKSGLKPTAEVFDGKTVVGIYFSAHWCPPCRGFTPTLSETYLEITGDDHKEFELVFVSSDRDEAGFDEYYSEMPFLALPYANREQKDFLAKKFEIRGIPTLVFVDAAGNTITKDGRSIITQARGDVSKIFADLKH</sequence>
<dbReference type="STRING" id="74557.A0A1V9YV74"/>
<dbReference type="InterPro" id="IPR052259">
    <property type="entry name" value="Nucleoredoxin-like"/>
</dbReference>
<dbReference type="OrthoDB" id="159675at2759"/>
<dbReference type="AlphaFoldDB" id="A0A1V9YV74"/>
<dbReference type="PANTHER" id="PTHR13871:SF96">
    <property type="entry name" value="THIOREDOXIN DOMAIN-CONTAINING PROTEIN"/>
    <property type="match status" value="1"/>
</dbReference>
<comment type="similarity">
    <text evidence="5">Belongs to the nucleoredoxin family.</text>
</comment>
<evidence type="ECO:0000256" key="7">
    <source>
        <dbReference type="ARBA" id="ARBA00047804"/>
    </source>
</evidence>
<dbReference type="Gene3D" id="3.40.30.10">
    <property type="entry name" value="Glutaredoxin"/>
    <property type="match status" value="1"/>
</dbReference>
<dbReference type="EMBL" id="JNBS01002695">
    <property type="protein sequence ID" value="OQR89646.1"/>
    <property type="molecule type" value="Genomic_DNA"/>
</dbReference>
<evidence type="ECO:0000313" key="10">
    <source>
        <dbReference type="Proteomes" id="UP000243217"/>
    </source>
</evidence>
<dbReference type="InterPro" id="IPR013766">
    <property type="entry name" value="Thioredoxin_domain"/>
</dbReference>
<evidence type="ECO:0000256" key="4">
    <source>
        <dbReference type="ARBA" id="ARBA00023027"/>
    </source>
</evidence>
<dbReference type="PROSITE" id="PS51352">
    <property type="entry name" value="THIOREDOXIN_2"/>
    <property type="match status" value="1"/>
</dbReference>
<dbReference type="Proteomes" id="UP000243217">
    <property type="component" value="Unassembled WGS sequence"/>
</dbReference>
<reference evidence="9 10" key="1">
    <citation type="journal article" date="2014" name="Genome Biol. Evol.">
        <title>The secreted proteins of Achlya hypogyna and Thraustotheca clavata identify the ancestral oomycete secretome and reveal gene acquisitions by horizontal gene transfer.</title>
        <authorList>
            <person name="Misner I."/>
            <person name="Blouin N."/>
            <person name="Leonard G."/>
            <person name="Richards T.A."/>
            <person name="Lane C.E."/>
        </authorList>
    </citation>
    <scope>NUCLEOTIDE SEQUENCE [LARGE SCALE GENOMIC DNA]</scope>
    <source>
        <strain evidence="9 10">ATCC 34112</strain>
    </source>
</reference>
<feature type="domain" description="Thioredoxin" evidence="8">
    <location>
        <begin position="429"/>
        <end position="608"/>
    </location>
</feature>
<dbReference type="Pfam" id="PF13905">
    <property type="entry name" value="Thioredoxin_8"/>
    <property type="match status" value="1"/>
</dbReference>
<keyword evidence="3" id="KW-0560">Oxidoreductase</keyword>
<dbReference type="InterPro" id="IPR012336">
    <property type="entry name" value="Thioredoxin-like_fold"/>
</dbReference>
<comment type="caution">
    <text evidence="9">The sequence shown here is derived from an EMBL/GenBank/DDBJ whole genome shotgun (WGS) entry which is preliminary data.</text>
</comment>
<dbReference type="SUPFAM" id="SSF52833">
    <property type="entry name" value="Thioredoxin-like"/>
    <property type="match status" value="1"/>
</dbReference>
<evidence type="ECO:0000256" key="1">
    <source>
        <dbReference type="ARBA" id="ARBA00012612"/>
    </source>
</evidence>
<dbReference type="PANTHER" id="PTHR13871">
    <property type="entry name" value="THIOREDOXIN"/>
    <property type="match status" value="1"/>
</dbReference>
<evidence type="ECO:0000256" key="3">
    <source>
        <dbReference type="ARBA" id="ARBA00023002"/>
    </source>
</evidence>
<evidence type="ECO:0000256" key="2">
    <source>
        <dbReference type="ARBA" id="ARBA00022737"/>
    </source>
</evidence>
<keyword evidence="4" id="KW-0520">NAD</keyword>
<comment type="catalytic activity">
    <reaction evidence="7">
        <text>[protein]-dithiol + NADP(+) = [protein]-disulfide + NADPH + H(+)</text>
        <dbReference type="Rhea" id="RHEA:18753"/>
        <dbReference type="Rhea" id="RHEA-COMP:10593"/>
        <dbReference type="Rhea" id="RHEA-COMP:10594"/>
        <dbReference type="ChEBI" id="CHEBI:15378"/>
        <dbReference type="ChEBI" id="CHEBI:29950"/>
        <dbReference type="ChEBI" id="CHEBI:50058"/>
        <dbReference type="ChEBI" id="CHEBI:57783"/>
        <dbReference type="ChEBI" id="CHEBI:58349"/>
        <dbReference type="EC" id="1.8.1.8"/>
    </reaction>
</comment>